<organism evidence="1">
    <name type="scientific">marine sediment metagenome</name>
    <dbReference type="NCBI Taxonomy" id="412755"/>
    <lineage>
        <taxon>unclassified sequences</taxon>
        <taxon>metagenomes</taxon>
        <taxon>ecological metagenomes</taxon>
    </lineage>
</organism>
<dbReference type="AlphaFoldDB" id="A0A0F9ANR0"/>
<reference evidence="1" key="1">
    <citation type="journal article" date="2015" name="Nature">
        <title>Complex archaea that bridge the gap between prokaryotes and eukaryotes.</title>
        <authorList>
            <person name="Spang A."/>
            <person name="Saw J.H."/>
            <person name="Jorgensen S.L."/>
            <person name="Zaremba-Niedzwiedzka K."/>
            <person name="Martijn J."/>
            <person name="Lind A.E."/>
            <person name="van Eijk R."/>
            <person name="Schleper C."/>
            <person name="Guy L."/>
            <person name="Ettema T.J."/>
        </authorList>
    </citation>
    <scope>NUCLEOTIDE SEQUENCE</scope>
</reference>
<sequence length="64" mass="8079">TGDILINCDIKYYRFWDIDHDSWDYEYWNLYSDEKFWMDHFFSGDEMKKEPEKEIEVIPFKNEL</sequence>
<name>A0A0F9ANR0_9ZZZZ</name>
<evidence type="ECO:0000313" key="1">
    <source>
        <dbReference type="EMBL" id="KKL11045.1"/>
    </source>
</evidence>
<protein>
    <submittedName>
        <fullName evidence="1">Uncharacterized protein</fullName>
    </submittedName>
</protein>
<proteinExistence type="predicted"/>
<feature type="non-terminal residue" evidence="1">
    <location>
        <position position="1"/>
    </location>
</feature>
<dbReference type="EMBL" id="LAZR01041812">
    <property type="protein sequence ID" value="KKL11045.1"/>
    <property type="molecule type" value="Genomic_DNA"/>
</dbReference>
<gene>
    <name evidence="1" type="ORF">LCGC14_2549720</name>
</gene>
<accession>A0A0F9ANR0</accession>
<comment type="caution">
    <text evidence="1">The sequence shown here is derived from an EMBL/GenBank/DDBJ whole genome shotgun (WGS) entry which is preliminary data.</text>
</comment>